<evidence type="ECO:0000313" key="4">
    <source>
        <dbReference type="Proteomes" id="UP000034797"/>
    </source>
</evidence>
<dbReference type="GO" id="GO:0005524">
    <property type="term" value="F:ATP binding"/>
    <property type="evidence" value="ECO:0007669"/>
    <property type="project" value="UniProtKB-KW"/>
</dbReference>
<keyword evidence="1" id="KW-0547">Nucleotide-binding</keyword>
<dbReference type="InterPro" id="IPR001278">
    <property type="entry name" value="Arg-tRNA-ligase"/>
</dbReference>
<dbReference type="EMBL" id="LCJW01000050">
    <property type="protein sequence ID" value="KKT84746.1"/>
    <property type="molecule type" value="Genomic_DNA"/>
</dbReference>
<keyword evidence="1" id="KW-0648">Protein biosynthesis</keyword>
<dbReference type="Proteomes" id="UP000034797">
    <property type="component" value="Unassembled WGS sequence"/>
</dbReference>
<dbReference type="InterPro" id="IPR035684">
    <property type="entry name" value="ArgRS_core"/>
</dbReference>
<dbReference type="PANTHER" id="PTHR11956:SF5">
    <property type="entry name" value="ARGININE--TRNA LIGASE, CYTOPLASMIC"/>
    <property type="match status" value="1"/>
</dbReference>
<protein>
    <submittedName>
        <fullName evidence="3">Arginyl-tRNA synthetase</fullName>
    </submittedName>
</protein>
<dbReference type="GO" id="GO:0006420">
    <property type="term" value="P:arginyl-tRNA aminoacylation"/>
    <property type="evidence" value="ECO:0007669"/>
    <property type="project" value="InterPro"/>
</dbReference>
<comment type="similarity">
    <text evidence="1">Belongs to the class-I aminoacyl-tRNA synthetase family.</text>
</comment>
<evidence type="ECO:0000259" key="2">
    <source>
        <dbReference type="Pfam" id="PF00750"/>
    </source>
</evidence>
<sequence>MEFEHEYGESTYEKMMPSIIEEALDTGVAIKGEGGALIVKFEKDGKEYMPPAMIRKADGTTTYFTRDLATIRKRLDELDLKSDLYVYEVGSEQTLHFRQVFEAARMLWEDAQRVELKHVAHGRMTFSGEKMSTRKGTTIKLEDLIFRAGEEAKKIAKERVSDNVSEKIGLGAVKYNELRRSPESDYDFRWR</sequence>
<keyword evidence="1 3" id="KW-0030">Aminoacyl-tRNA synthetase</keyword>
<reference evidence="3 4" key="1">
    <citation type="journal article" date="2015" name="Nature">
        <title>rRNA introns, odd ribosomes, and small enigmatic genomes across a large radiation of phyla.</title>
        <authorList>
            <person name="Brown C.T."/>
            <person name="Hug L.A."/>
            <person name="Thomas B.C."/>
            <person name="Sharon I."/>
            <person name="Castelle C.J."/>
            <person name="Singh A."/>
            <person name="Wilkins M.J."/>
            <person name="Williams K.H."/>
            <person name="Banfield J.F."/>
        </authorList>
    </citation>
    <scope>NUCLEOTIDE SEQUENCE [LARGE SCALE GENOMIC DNA]</scope>
</reference>
<evidence type="ECO:0000256" key="1">
    <source>
        <dbReference type="RuleBase" id="RU363038"/>
    </source>
</evidence>
<dbReference type="SUPFAM" id="SSF52374">
    <property type="entry name" value="Nucleotidylyl transferase"/>
    <property type="match status" value="1"/>
</dbReference>
<keyword evidence="1" id="KW-0436">Ligase</keyword>
<keyword evidence="1" id="KW-0067">ATP-binding</keyword>
<name>A0A0G1KM41_9BACT</name>
<evidence type="ECO:0000313" key="3">
    <source>
        <dbReference type="EMBL" id="KKT84746.1"/>
    </source>
</evidence>
<gene>
    <name evidence="3" type="ORF">UW84_C0050G0004</name>
</gene>
<dbReference type="Gene3D" id="3.40.50.620">
    <property type="entry name" value="HUPs"/>
    <property type="match status" value="1"/>
</dbReference>
<dbReference type="PANTHER" id="PTHR11956">
    <property type="entry name" value="ARGINYL-TRNA SYNTHETASE"/>
    <property type="match status" value="1"/>
</dbReference>
<comment type="caution">
    <text evidence="3">The sequence shown here is derived from an EMBL/GenBank/DDBJ whole genome shotgun (WGS) entry which is preliminary data.</text>
</comment>
<feature type="domain" description="Arginyl-tRNA synthetase catalytic core" evidence="2">
    <location>
        <begin position="6"/>
        <end position="190"/>
    </location>
</feature>
<accession>A0A0G1KM41</accession>
<dbReference type="AlphaFoldDB" id="A0A0G1KM41"/>
<organism evidence="3 4">
    <name type="scientific">Candidatus Collierbacteria bacterium GW2011_GWA2_44_99</name>
    <dbReference type="NCBI Taxonomy" id="1618380"/>
    <lineage>
        <taxon>Bacteria</taxon>
        <taxon>Candidatus Collieribacteriota</taxon>
    </lineage>
</organism>
<dbReference type="Pfam" id="PF00750">
    <property type="entry name" value="tRNA-synt_1d"/>
    <property type="match status" value="1"/>
</dbReference>
<dbReference type="GO" id="GO:0004814">
    <property type="term" value="F:arginine-tRNA ligase activity"/>
    <property type="evidence" value="ECO:0007669"/>
    <property type="project" value="InterPro"/>
</dbReference>
<proteinExistence type="inferred from homology"/>
<dbReference type="InterPro" id="IPR014729">
    <property type="entry name" value="Rossmann-like_a/b/a_fold"/>
</dbReference>